<dbReference type="SUPFAM" id="SSF48208">
    <property type="entry name" value="Six-hairpin glycosidases"/>
    <property type="match status" value="1"/>
</dbReference>
<dbReference type="EMBL" id="FOZP01000010">
    <property type="protein sequence ID" value="SFS79479.1"/>
    <property type="molecule type" value="Genomic_DNA"/>
</dbReference>
<dbReference type="RefSeq" id="WP_090230300.1">
    <property type="nucleotide sequence ID" value="NZ_FOZP01000010.1"/>
</dbReference>
<dbReference type="STRING" id="593133.SAMN04488006_0073"/>
<dbReference type="Gene3D" id="1.50.10.10">
    <property type="match status" value="1"/>
</dbReference>
<dbReference type="Proteomes" id="UP000199312">
    <property type="component" value="Unassembled WGS sequence"/>
</dbReference>
<dbReference type="OrthoDB" id="618431at2"/>
<evidence type="ECO:0000313" key="3">
    <source>
        <dbReference type="EMBL" id="SFS79479.1"/>
    </source>
</evidence>
<accession>A0A1I6SRH9</accession>
<dbReference type="InterPro" id="IPR008928">
    <property type="entry name" value="6-hairpin_glycosidase_sf"/>
</dbReference>
<comment type="similarity">
    <text evidence="1">Belongs to the N-acylglucosamine 2-epimerase family.</text>
</comment>
<keyword evidence="4" id="KW-1185">Reference proteome</keyword>
<dbReference type="GO" id="GO:0016853">
    <property type="term" value="F:isomerase activity"/>
    <property type="evidence" value="ECO:0007669"/>
    <property type="project" value="UniProtKB-KW"/>
</dbReference>
<evidence type="ECO:0000256" key="1">
    <source>
        <dbReference type="ARBA" id="ARBA00008558"/>
    </source>
</evidence>
<dbReference type="GO" id="GO:0005975">
    <property type="term" value="P:carbohydrate metabolic process"/>
    <property type="evidence" value="ECO:0007669"/>
    <property type="project" value="InterPro"/>
</dbReference>
<organism evidence="3 4">
    <name type="scientific">Lutibacter maritimus</name>
    <dbReference type="NCBI Taxonomy" id="593133"/>
    <lineage>
        <taxon>Bacteria</taxon>
        <taxon>Pseudomonadati</taxon>
        <taxon>Bacteroidota</taxon>
        <taxon>Flavobacteriia</taxon>
        <taxon>Flavobacteriales</taxon>
        <taxon>Flavobacteriaceae</taxon>
        <taxon>Lutibacter</taxon>
    </lineage>
</organism>
<evidence type="ECO:0000313" key="4">
    <source>
        <dbReference type="Proteomes" id="UP000199312"/>
    </source>
</evidence>
<dbReference type="PANTHER" id="PTHR15108">
    <property type="entry name" value="N-ACYLGLUCOSAMINE-2-EPIMERASE"/>
    <property type="match status" value="1"/>
</dbReference>
<proteinExistence type="inferred from homology"/>
<reference evidence="4" key="1">
    <citation type="submission" date="2016-10" db="EMBL/GenBank/DDBJ databases">
        <authorList>
            <person name="Varghese N."/>
            <person name="Submissions S."/>
        </authorList>
    </citation>
    <scope>NUCLEOTIDE SEQUENCE [LARGE SCALE GENOMIC DNA]</scope>
    <source>
        <strain evidence="4">DSM 24450</strain>
    </source>
</reference>
<protein>
    <submittedName>
        <fullName evidence="3">N-acylglucosamine 2-epimerase (GlcNAc 2-epimerase)</fullName>
    </submittedName>
</protein>
<evidence type="ECO:0000256" key="2">
    <source>
        <dbReference type="ARBA" id="ARBA00023235"/>
    </source>
</evidence>
<dbReference type="InterPro" id="IPR012341">
    <property type="entry name" value="6hp_glycosidase-like_sf"/>
</dbReference>
<name>A0A1I6SRH9_9FLAO</name>
<sequence>MMPSKKLLDQELTNNLQFWLQNCINHTNNTLYSGISTTCNVISDEPLGSMYLSRALYGASTGYLLLKKKEYLNLATISFQQLKSFKNPKGGYYWSKNRSNKFTNAPDDVNMAQAFTLYGLVAYAKINPSTELNELIENQSNFIRNTLWDTKHSGFIDGFDQNWNLGSSPTKSLGTHLHTLEAFLALYEYNNDKSILPFIEELITLILTHFITKDTYDCIHRHTTLWKPLKNEVWAGHNAECSWILCYAANTTKNEELILQCNITAIKIMSQIINKAIDTKNGGMFNVLENGKPIETVKIWWPQAEMVLALLNGYKITNDIFYKNLAIDFMKFISDNFIDKSGEWYTEIYNSKQPNTKIPLVHFWKSMYHTVRYYFMIEKFSI</sequence>
<dbReference type="Pfam" id="PF07221">
    <property type="entry name" value="GlcNAc_2-epim"/>
    <property type="match status" value="1"/>
</dbReference>
<keyword evidence="2" id="KW-0413">Isomerase</keyword>
<dbReference type="InterPro" id="IPR010819">
    <property type="entry name" value="AGE/CE"/>
</dbReference>
<gene>
    <name evidence="3" type="ORF">SAMN04488006_0073</name>
</gene>
<dbReference type="AlphaFoldDB" id="A0A1I6SRH9"/>